<dbReference type="Proteomes" id="UP000324800">
    <property type="component" value="Unassembled WGS sequence"/>
</dbReference>
<evidence type="ECO:0000256" key="6">
    <source>
        <dbReference type="ARBA" id="ARBA00022840"/>
    </source>
</evidence>
<reference evidence="11 12" key="1">
    <citation type="submission" date="2019-03" db="EMBL/GenBank/DDBJ databases">
        <title>Single cell metagenomics reveals metabolic interactions within the superorganism composed of flagellate Streblomastix strix and complex community of Bacteroidetes bacteria on its surface.</title>
        <authorList>
            <person name="Treitli S.C."/>
            <person name="Kolisko M."/>
            <person name="Husnik F."/>
            <person name="Keeling P."/>
            <person name="Hampl V."/>
        </authorList>
    </citation>
    <scope>NUCLEOTIDE SEQUENCE [LARGE SCALE GENOMIC DNA]</scope>
    <source>
        <strain evidence="11">ST1C</strain>
    </source>
</reference>
<dbReference type="SUPFAM" id="SSF48371">
    <property type="entry name" value="ARM repeat"/>
    <property type="match status" value="1"/>
</dbReference>
<dbReference type="EC" id="2.7.11.1" evidence="1"/>
<sequence>MSQITLSDESVVNANEMQVLAHIGKRGRVFLIDLGDIKHFALKVCDQEGFNENEFELGSNTEDSNILKTHGQKTAEGRYLILQEHANLGSLEVLLELFPEVPRDGMARAIVLQLLKGINSLHEQEFVHNGISIEHVLFSREEEQQQQLDEEGQVKAEQVGNKERNVLIKLSGLKFAQKIGQPLIIQTQQSLNQLTKYGIQKEKEMGKLKGKLNYLFYQDPELIHKYLLFKQQQQQSTIPAPSFQSDLYSIGIILFYLVALKHPFIPNSSVQQQQQEQDQDFDLEEYVSKRPKNINELLQYEWFNEKEEGKANQDPSAPTFAPVPQILPFPQIPYNIQQQPQIPTIPTFPQTTNTNQQPTVTSQYPSSGFQLPGQQIPTQIPSLIQQPINLPQTPTNTPVINNSLNNLDLQGTNRLQNQLQGIPAPQNADQTVSNLRPGQQGQGVRQQIPSYNLFPPQPRPVGPNTQFPKIPDILKDILNNTSNGQYQTKIIQPQPGPDTTIISEEAKLAISLINQNKIPPVRALQVALINNEIKEEIIQSKLINQFKILLLYTRMIENGETDVDQLYNNLDQQGKAQFIKDEERKYNSWMYSKMHPEQQGNRNKRTYDPDINHSTSSIRGDSVHTTPKQQQQQQQQPQQQNTPVATDNQEQHVAFEQLQKIIESKLPNETNQMLCDVIGLLMIRKKDFSATVLASRFYHVLKKTVFAFYSQPQQTSLANINPNPILSLPTSTLTDDERAQLPIQNLHRYLTDEQILELSEQQQQQLQHTIEYQATQVTKEHLRAITRFTREAAASDVNRFVTDKHLNILGILTQLIGHKNTLVEDDAISCIQNCLQAGNEYIPDTYGSKQNPFFQLIVSNELLTISRLLQIHRTTDRLKAKRRTAYCVFLAFRGRTIPDGYKDVIDYIMDQFETEQEPDELNALVNGITQIVKWRDNSKLFDVMRVANQTAKLLTNASQTLSINSCALLCKLLENEKSDVRRRVKEIIGDDLLDRLTKSEDNRMKTHATRLKQILENKMASSYSGYGQY</sequence>
<keyword evidence="4" id="KW-0547">Nucleotide-binding</keyword>
<evidence type="ECO:0000256" key="2">
    <source>
        <dbReference type="ARBA" id="ARBA00022527"/>
    </source>
</evidence>
<name>A0A5J4WYM6_9EUKA</name>
<dbReference type="Gene3D" id="1.10.510.10">
    <property type="entry name" value="Transferase(Phosphotransferase) domain 1"/>
    <property type="match status" value="1"/>
</dbReference>
<dbReference type="GO" id="GO:0005524">
    <property type="term" value="F:ATP binding"/>
    <property type="evidence" value="ECO:0007669"/>
    <property type="project" value="UniProtKB-KW"/>
</dbReference>
<dbReference type="InterPro" id="IPR011009">
    <property type="entry name" value="Kinase-like_dom_sf"/>
</dbReference>
<dbReference type="PANTHER" id="PTHR24361">
    <property type="entry name" value="MITOGEN-ACTIVATED KINASE KINASE KINASE"/>
    <property type="match status" value="1"/>
</dbReference>
<evidence type="ECO:0000256" key="1">
    <source>
        <dbReference type="ARBA" id="ARBA00012513"/>
    </source>
</evidence>
<comment type="catalytic activity">
    <reaction evidence="7">
        <text>L-threonyl-[protein] + ATP = O-phospho-L-threonyl-[protein] + ADP + H(+)</text>
        <dbReference type="Rhea" id="RHEA:46608"/>
        <dbReference type="Rhea" id="RHEA-COMP:11060"/>
        <dbReference type="Rhea" id="RHEA-COMP:11605"/>
        <dbReference type="ChEBI" id="CHEBI:15378"/>
        <dbReference type="ChEBI" id="CHEBI:30013"/>
        <dbReference type="ChEBI" id="CHEBI:30616"/>
        <dbReference type="ChEBI" id="CHEBI:61977"/>
        <dbReference type="ChEBI" id="CHEBI:456216"/>
        <dbReference type="EC" id="2.7.11.1"/>
    </reaction>
</comment>
<dbReference type="GO" id="GO:0005737">
    <property type="term" value="C:cytoplasm"/>
    <property type="evidence" value="ECO:0007669"/>
    <property type="project" value="TreeGrafter"/>
</dbReference>
<feature type="compositionally biased region" description="Polar residues" evidence="9">
    <location>
        <begin position="612"/>
        <end position="628"/>
    </location>
</feature>
<dbReference type="EMBL" id="SNRW01000637">
    <property type="protein sequence ID" value="KAA6400011.1"/>
    <property type="molecule type" value="Genomic_DNA"/>
</dbReference>
<dbReference type="PANTHER" id="PTHR24361:SF433">
    <property type="entry name" value="PROTEIN KINASE DOMAIN-CONTAINING PROTEIN"/>
    <property type="match status" value="1"/>
</dbReference>
<evidence type="ECO:0000256" key="4">
    <source>
        <dbReference type="ARBA" id="ARBA00022741"/>
    </source>
</evidence>
<evidence type="ECO:0000256" key="7">
    <source>
        <dbReference type="ARBA" id="ARBA00047899"/>
    </source>
</evidence>
<dbReference type="SMART" id="SM00220">
    <property type="entry name" value="S_TKc"/>
    <property type="match status" value="1"/>
</dbReference>
<accession>A0A5J4WYM6</accession>
<evidence type="ECO:0000256" key="3">
    <source>
        <dbReference type="ARBA" id="ARBA00022679"/>
    </source>
</evidence>
<feature type="domain" description="Protein kinase" evidence="10">
    <location>
        <begin position="15"/>
        <end position="409"/>
    </location>
</feature>
<comment type="caution">
    <text evidence="11">The sequence shown here is derived from an EMBL/GenBank/DDBJ whole genome shotgun (WGS) entry which is preliminary data.</text>
</comment>
<feature type="compositionally biased region" description="Low complexity" evidence="9">
    <location>
        <begin position="629"/>
        <end position="640"/>
    </location>
</feature>
<comment type="catalytic activity">
    <reaction evidence="8">
        <text>L-seryl-[protein] + ATP = O-phospho-L-seryl-[protein] + ADP + H(+)</text>
        <dbReference type="Rhea" id="RHEA:17989"/>
        <dbReference type="Rhea" id="RHEA-COMP:9863"/>
        <dbReference type="Rhea" id="RHEA-COMP:11604"/>
        <dbReference type="ChEBI" id="CHEBI:15378"/>
        <dbReference type="ChEBI" id="CHEBI:29999"/>
        <dbReference type="ChEBI" id="CHEBI:30616"/>
        <dbReference type="ChEBI" id="CHEBI:83421"/>
        <dbReference type="ChEBI" id="CHEBI:456216"/>
        <dbReference type="EC" id="2.7.11.1"/>
    </reaction>
</comment>
<keyword evidence="2" id="KW-0723">Serine/threonine-protein kinase</keyword>
<feature type="region of interest" description="Disordered" evidence="9">
    <location>
        <begin position="593"/>
        <end position="648"/>
    </location>
</feature>
<keyword evidence="6" id="KW-0067">ATP-binding</keyword>
<dbReference type="InterPro" id="IPR053235">
    <property type="entry name" value="Ser_Thr_kinase"/>
</dbReference>
<evidence type="ECO:0000256" key="8">
    <source>
        <dbReference type="ARBA" id="ARBA00048679"/>
    </source>
</evidence>
<dbReference type="PROSITE" id="PS50011">
    <property type="entry name" value="PROTEIN_KINASE_DOM"/>
    <property type="match status" value="1"/>
</dbReference>
<proteinExistence type="predicted"/>
<dbReference type="SUPFAM" id="SSF56112">
    <property type="entry name" value="Protein kinase-like (PK-like)"/>
    <property type="match status" value="1"/>
</dbReference>
<gene>
    <name evidence="11" type="ORF">EZS28_004466</name>
</gene>
<dbReference type="InterPro" id="IPR016024">
    <property type="entry name" value="ARM-type_fold"/>
</dbReference>
<keyword evidence="5" id="KW-0418">Kinase</keyword>
<organism evidence="11 12">
    <name type="scientific">Streblomastix strix</name>
    <dbReference type="NCBI Taxonomy" id="222440"/>
    <lineage>
        <taxon>Eukaryota</taxon>
        <taxon>Metamonada</taxon>
        <taxon>Preaxostyla</taxon>
        <taxon>Oxymonadida</taxon>
        <taxon>Streblomastigidae</taxon>
        <taxon>Streblomastix</taxon>
    </lineage>
</organism>
<evidence type="ECO:0000259" key="10">
    <source>
        <dbReference type="PROSITE" id="PS50011"/>
    </source>
</evidence>
<evidence type="ECO:0000256" key="5">
    <source>
        <dbReference type="ARBA" id="ARBA00022777"/>
    </source>
</evidence>
<dbReference type="GO" id="GO:0004674">
    <property type="term" value="F:protein serine/threonine kinase activity"/>
    <property type="evidence" value="ECO:0007669"/>
    <property type="project" value="UniProtKB-KW"/>
</dbReference>
<protein>
    <recommendedName>
        <fullName evidence="1">non-specific serine/threonine protein kinase</fullName>
        <ecNumber evidence="1">2.7.11.1</ecNumber>
    </recommendedName>
</protein>
<dbReference type="AlphaFoldDB" id="A0A5J4WYM6"/>
<evidence type="ECO:0000313" key="12">
    <source>
        <dbReference type="Proteomes" id="UP000324800"/>
    </source>
</evidence>
<evidence type="ECO:0000313" key="11">
    <source>
        <dbReference type="EMBL" id="KAA6400011.1"/>
    </source>
</evidence>
<keyword evidence="3" id="KW-0808">Transferase</keyword>
<evidence type="ECO:0000256" key="9">
    <source>
        <dbReference type="SAM" id="MobiDB-lite"/>
    </source>
</evidence>
<dbReference type="InterPro" id="IPR000719">
    <property type="entry name" value="Prot_kinase_dom"/>
</dbReference>